<feature type="transmembrane region" description="Helical" evidence="1">
    <location>
        <begin position="156"/>
        <end position="176"/>
    </location>
</feature>
<dbReference type="InterPro" id="IPR036259">
    <property type="entry name" value="MFS_trans_sf"/>
</dbReference>
<keyword evidence="1" id="KW-0812">Transmembrane</keyword>
<feature type="transmembrane region" description="Helical" evidence="1">
    <location>
        <begin position="182"/>
        <end position="204"/>
    </location>
</feature>
<feature type="transmembrane region" description="Helical" evidence="1">
    <location>
        <begin position="413"/>
        <end position="432"/>
    </location>
</feature>
<feature type="transmembrane region" description="Helical" evidence="1">
    <location>
        <begin position="84"/>
        <end position="102"/>
    </location>
</feature>
<dbReference type="PANTHER" id="PTHR11328:SF24">
    <property type="entry name" value="MAJOR FACILITATOR SUPERFAMILY (MFS) PROFILE DOMAIN-CONTAINING PROTEIN"/>
    <property type="match status" value="1"/>
</dbReference>
<gene>
    <name evidence="2" type="ORF">NQ502_12010</name>
</gene>
<feature type="transmembrane region" description="Helical" evidence="1">
    <location>
        <begin position="234"/>
        <end position="251"/>
    </location>
</feature>
<dbReference type="InterPro" id="IPR039672">
    <property type="entry name" value="MFS_2"/>
</dbReference>
<dbReference type="CDD" id="cd17332">
    <property type="entry name" value="MFS_MelB_like"/>
    <property type="match status" value="1"/>
</dbReference>
<sequence length="453" mass="49193">MEKIKTRLSLKSKAGYMFGGAAQTTIVTLINVVLTYFYTNVMGLNIAKVALIMLISRFFDGASDVVAGAIIDRTRSKYGKARPWLLRMAIPHLVGLIAMFTVPPSSEMFQLVYIFIAYNFANTVVNTMAGLALSSLNSLMTRDSNERGQLNAFRQFGAPIMELAISAITIPAANYLGGDQKAWIIVITCFSVIATLCYLLCFLWSKETAPEERGVSGEAVPVGKAFQAVLKNKYWFICLIVWIMCTFYLTISGTNLSYYCQYLMGNVEYMSILTTAEKLATIILTAVAVPLLLRRTGKRNMMLIGSCVVAAGHALAFIAPLNLTLAVAAAVLRGSGIALCFAVLFAMIADCVEYGQWKTSLRTEGIIFCAATVGQKFGQGIASAIVGGLLNGAGYDGTLAVQSPAAEGMITNIYLFTPILCFGIIAVFMLFYKLDVEMPGIMRDLEARKEKAA</sequence>
<feature type="transmembrane region" description="Helical" evidence="1">
    <location>
        <begin position="271"/>
        <end position="293"/>
    </location>
</feature>
<dbReference type="EMBL" id="CP102290">
    <property type="protein sequence ID" value="UWP58113.1"/>
    <property type="molecule type" value="Genomic_DNA"/>
</dbReference>
<keyword evidence="1" id="KW-0472">Membrane</keyword>
<feature type="transmembrane region" description="Helical" evidence="1">
    <location>
        <begin position="325"/>
        <end position="348"/>
    </location>
</feature>
<feature type="transmembrane region" description="Helical" evidence="1">
    <location>
        <begin position="300"/>
        <end position="319"/>
    </location>
</feature>
<keyword evidence="3" id="KW-1185">Reference proteome</keyword>
<dbReference type="NCBIfam" id="TIGR00792">
    <property type="entry name" value="gph"/>
    <property type="match status" value="1"/>
</dbReference>
<keyword evidence="1" id="KW-1133">Transmembrane helix</keyword>
<evidence type="ECO:0000313" key="2">
    <source>
        <dbReference type="EMBL" id="UWP58113.1"/>
    </source>
</evidence>
<dbReference type="Pfam" id="PF13347">
    <property type="entry name" value="MFS_2"/>
    <property type="match status" value="1"/>
</dbReference>
<feature type="transmembrane region" description="Helical" evidence="1">
    <location>
        <begin position="50"/>
        <end position="72"/>
    </location>
</feature>
<dbReference type="SUPFAM" id="SSF103473">
    <property type="entry name" value="MFS general substrate transporter"/>
    <property type="match status" value="1"/>
</dbReference>
<protein>
    <submittedName>
        <fullName evidence="2">MFS transporter</fullName>
    </submittedName>
</protein>
<dbReference type="Gene3D" id="1.20.1250.20">
    <property type="entry name" value="MFS general substrate transporter like domains"/>
    <property type="match status" value="2"/>
</dbReference>
<feature type="transmembrane region" description="Helical" evidence="1">
    <location>
        <begin position="16"/>
        <end position="38"/>
    </location>
</feature>
<organism evidence="2 3">
    <name type="scientific">Ruminococcus gauvreauii</name>
    <dbReference type="NCBI Taxonomy" id="438033"/>
    <lineage>
        <taxon>Bacteria</taxon>
        <taxon>Bacillati</taxon>
        <taxon>Bacillota</taxon>
        <taxon>Clostridia</taxon>
        <taxon>Eubacteriales</taxon>
        <taxon>Oscillospiraceae</taxon>
        <taxon>Ruminococcus</taxon>
    </lineage>
</organism>
<dbReference type="RefSeq" id="WP_028530248.1">
    <property type="nucleotide sequence ID" value="NZ_CABLBR010000051.1"/>
</dbReference>
<dbReference type="InterPro" id="IPR001927">
    <property type="entry name" value="Na/Gal_symport"/>
</dbReference>
<dbReference type="PANTHER" id="PTHR11328">
    <property type="entry name" value="MAJOR FACILITATOR SUPERFAMILY DOMAIN-CONTAINING PROTEIN"/>
    <property type="match status" value="1"/>
</dbReference>
<evidence type="ECO:0000256" key="1">
    <source>
        <dbReference type="SAM" id="Phobius"/>
    </source>
</evidence>
<accession>A0ABY5VF70</accession>
<dbReference type="Proteomes" id="UP001060164">
    <property type="component" value="Chromosome"/>
</dbReference>
<feature type="transmembrane region" description="Helical" evidence="1">
    <location>
        <begin position="108"/>
        <end position="136"/>
    </location>
</feature>
<reference evidence="2" key="1">
    <citation type="journal article" date="2022" name="Cell">
        <title>Design, construction, and in vivo augmentation of a complex gut microbiome.</title>
        <authorList>
            <person name="Cheng A.G."/>
            <person name="Ho P.Y."/>
            <person name="Aranda-Diaz A."/>
            <person name="Jain S."/>
            <person name="Yu F.B."/>
            <person name="Meng X."/>
            <person name="Wang M."/>
            <person name="Iakiviak M."/>
            <person name="Nagashima K."/>
            <person name="Zhao A."/>
            <person name="Murugkar P."/>
            <person name="Patil A."/>
            <person name="Atabakhsh K."/>
            <person name="Weakley A."/>
            <person name="Yan J."/>
            <person name="Brumbaugh A.R."/>
            <person name="Higginbottom S."/>
            <person name="Dimas A."/>
            <person name="Shiver A.L."/>
            <person name="Deutschbauer A."/>
            <person name="Neff N."/>
            <person name="Sonnenburg J.L."/>
            <person name="Huang K.C."/>
            <person name="Fischbach M.A."/>
        </authorList>
    </citation>
    <scope>NUCLEOTIDE SEQUENCE</scope>
    <source>
        <strain evidence="2">DSM 19829</strain>
    </source>
</reference>
<evidence type="ECO:0000313" key="3">
    <source>
        <dbReference type="Proteomes" id="UP001060164"/>
    </source>
</evidence>
<proteinExistence type="predicted"/>
<name>A0ABY5VF70_9FIRM</name>